<keyword evidence="3" id="KW-0067">ATP-binding</keyword>
<protein>
    <submittedName>
        <fullName evidence="5">DNA replication protein DnaC</fullName>
    </submittedName>
</protein>
<dbReference type="OrthoDB" id="8064373at2"/>
<feature type="domain" description="AAA+ ATPase" evidence="4">
    <location>
        <begin position="96"/>
        <end position="227"/>
    </location>
</feature>
<proteinExistence type="inferred from homology"/>
<evidence type="ECO:0000256" key="3">
    <source>
        <dbReference type="ARBA" id="ARBA00022840"/>
    </source>
</evidence>
<evidence type="ECO:0000259" key="4">
    <source>
        <dbReference type="SMART" id="SM00382"/>
    </source>
</evidence>
<organism evidence="5 6">
    <name type="scientific">Anseongella ginsenosidimutans</name>
    <dbReference type="NCBI Taxonomy" id="496056"/>
    <lineage>
        <taxon>Bacteria</taxon>
        <taxon>Pseudomonadati</taxon>
        <taxon>Bacteroidota</taxon>
        <taxon>Sphingobacteriia</taxon>
        <taxon>Sphingobacteriales</taxon>
        <taxon>Sphingobacteriaceae</taxon>
        <taxon>Anseongella</taxon>
    </lineage>
</organism>
<dbReference type="InterPro" id="IPR027417">
    <property type="entry name" value="P-loop_NTPase"/>
</dbReference>
<dbReference type="GO" id="GO:0005524">
    <property type="term" value="F:ATP binding"/>
    <property type="evidence" value="ECO:0007669"/>
    <property type="project" value="UniProtKB-KW"/>
</dbReference>
<dbReference type="InterPro" id="IPR028350">
    <property type="entry name" value="DNAC/IstB-like"/>
</dbReference>
<dbReference type="InterPro" id="IPR002611">
    <property type="entry name" value="IstB_ATP-bd"/>
</dbReference>
<comment type="caution">
    <text evidence="5">The sequence shown here is derived from an EMBL/GenBank/DDBJ whole genome shotgun (WGS) entry which is preliminary data.</text>
</comment>
<dbReference type="NCBIfam" id="NF038214">
    <property type="entry name" value="IS21_help_AAA"/>
    <property type="match status" value="1"/>
</dbReference>
<dbReference type="PANTHER" id="PTHR30050:SF4">
    <property type="entry name" value="ATP-BINDING PROTEIN RV3427C IN INSERTION SEQUENCE-RELATED"/>
    <property type="match status" value="1"/>
</dbReference>
<evidence type="ECO:0000256" key="2">
    <source>
        <dbReference type="ARBA" id="ARBA00022741"/>
    </source>
</evidence>
<dbReference type="GO" id="GO:0006260">
    <property type="term" value="P:DNA replication"/>
    <property type="evidence" value="ECO:0007669"/>
    <property type="project" value="TreeGrafter"/>
</dbReference>
<keyword evidence="2" id="KW-0547">Nucleotide-binding</keyword>
<dbReference type="RefSeq" id="WP_132130814.1">
    <property type="nucleotide sequence ID" value="NZ_CP042432.1"/>
</dbReference>
<evidence type="ECO:0000313" key="6">
    <source>
        <dbReference type="Proteomes" id="UP000295807"/>
    </source>
</evidence>
<dbReference type="Proteomes" id="UP000295807">
    <property type="component" value="Unassembled WGS sequence"/>
</dbReference>
<dbReference type="PIRSF" id="PIRSF003073">
    <property type="entry name" value="DNAC_TnpB_IstB"/>
    <property type="match status" value="1"/>
</dbReference>
<comment type="similarity">
    <text evidence="1">Belongs to the IS21/IS1162 putative ATP-binding protein family.</text>
</comment>
<evidence type="ECO:0000313" key="5">
    <source>
        <dbReference type="EMBL" id="TCS83633.1"/>
    </source>
</evidence>
<dbReference type="PANTHER" id="PTHR30050">
    <property type="entry name" value="CHROMOSOMAL REPLICATION INITIATOR PROTEIN DNAA"/>
    <property type="match status" value="1"/>
</dbReference>
<dbReference type="SUPFAM" id="SSF52540">
    <property type="entry name" value="P-loop containing nucleoside triphosphate hydrolases"/>
    <property type="match status" value="1"/>
</dbReference>
<sequence length="239" mass="26967">MQELLSQLKTLRLSGMSRSLEAMTATRQHQELTLIEGLALLLQAEEEDRDHKRFDRLIKNARFRYQASMEELHIDAARGIDKTLVTELASNNYVSKGMPVLVEGATGTGKSFLISALGHQACAGGYKVAYYNLQKLLLRIKLTRLDGSIYKFLEKLSRTDLLILDDFGLAHLDQQQRLDLMEIIEDRHGKTATVIASQLPIASWYDVIGDDVIADGILDRLVHSAYKIQLKGDSLRKKR</sequence>
<keyword evidence="6" id="KW-1185">Reference proteome</keyword>
<dbReference type="InterPro" id="IPR003593">
    <property type="entry name" value="AAA+_ATPase"/>
</dbReference>
<reference evidence="5 6" key="1">
    <citation type="submission" date="2019-03" db="EMBL/GenBank/DDBJ databases">
        <title>Genomic Encyclopedia of Type Strains, Phase IV (KMG-IV): sequencing the most valuable type-strain genomes for metagenomic binning, comparative biology and taxonomic classification.</title>
        <authorList>
            <person name="Goeker M."/>
        </authorList>
    </citation>
    <scope>NUCLEOTIDE SEQUENCE [LARGE SCALE GENOMIC DNA]</scope>
    <source>
        <strain evidence="5 6">DSM 21100</strain>
    </source>
</reference>
<dbReference type="EMBL" id="SMAD01000034">
    <property type="protein sequence ID" value="TCS83633.1"/>
    <property type="molecule type" value="Genomic_DNA"/>
</dbReference>
<dbReference type="InterPro" id="IPR047661">
    <property type="entry name" value="IstB"/>
</dbReference>
<dbReference type="Pfam" id="PF01695">
    <property type="entry name" value="IstB_IS21"/>
    <property type="match status" value="1"/>
</dbReference>
<gene>
    <name evidence="5" type="ORF">EDD80_1341</name>
</gene>
<accession>A0A4R3KJH7</accession>
<dbReference type="SMART" id="SM00382">
    <property type="entry name" value="AAA"/>
    <property type="match status" value="1"/>
</dbReference>
<name>A0A4R3KJH7_9SPHI</name>
<dbReference type="Gene3D" id="3.40.50.300">
    <property type="entry name" value="P-loop containing nucleotide triphosphate hydrolases"/>
    <property type="match status" value="1"/>
</dbReference>
<dbReference type="AlphaFoldDB" id="A0A4R3KJH7"/>
<evidence type="ECO:0000256" key="1">
    <source>
        <dbReference type="ARBA" id="ARBA00008059"/>
    </source>
</evidence>